<feature type="non-terminal residue" evidence="2">
    <location>
        <position position="1"/>
    </location>
</feature>
<name>M6RE65_LEPIR</name>
<evidence type="ECO:0000313" key="2">
    <source>
        <dbReference type="EMBL" id="EMO06477.1"/>
    </source>
</evidence>
<protein>
    <submittedName>
        <fullName evidence="2">LPXTG cell wall anchor domain protein</fullName>
    </submittedName>
</protein>
<dbReference type="Gene3D" id="1.20.1110.10">
    <property type="entry name" value="Calcium-transporting ATPase, transmembrane domain"/>
    <property type="match status" value="1"/>
</dbReference>
<accession>M6RE65</accession>
<dbReference type="EMBL" id="AHNZ02000238">
    <property type="protein sequence ID" value="EMO06477.1"/>
    <property type="molecule type" value="Genomic_DNA"/>
</dbReference>
<feature type="transmembrane region" description="Helical" evidence="1">
    <location>
        <begin position="28"/>
        <end position="44"/>
    </location>
</feature>
<proteinExistence type="predicted"/>
<dbReference type="NCBIfam" id="TIGR01167">
    <property type="entry name" value="LPXTG_anchor"/>
    <property type="match status" value="1"/>
</dbReference>
<reference evidence="2 3" key="1">
    <citation type="submission" date="2013-01" db="EMBL/GenBank/DDBJ databases">
        <authorList>
            <person name="Harkins D.M."/>
            <person name="Durkin A.S."/>
            <person name="Brinkac L.M."/>
            <person name="Haft D.H."/>
            <person name="Selengut J.D."/>
            <person name="Sanka R."/>
            <person name="DePew J."/>
            <person name="Purushe J."/>
            <person name="Picardeau M."/>
            <person name="Werts C."/>
            <person name="Goarant C."/>
            <person name="Vinetz J.M."/>
            <person name="Sutton G.G."/>
            <person name="Nierman W.C."/>
            <person name="Fouts D.E."/>
        </authorList>
    </citation>
    <scope>NUCLEOTIDE SEQUENCE [LARGE SCALE GENOMIC DNA]</scope>
    <source>
        <strain evidence="2 3">Verdun HP</strain>
    </source>
</reference>
<dbReference type="SUPFAM" id="SSF81665">
    <property type="entry name" value="Calcium ATPase, transmembrane domain M"/>
    <property type="match status" value="1"/>
</dbReference>
<dbReference type="Proteomes" id="UP000012092">
    <property type="component" value="Unassembled WGS sequence"/>
</dbReference>
<evidence type="ECO:0000256" key="1">
    <source>
        <dbReference type="SAM" id="Phobius"/>
    </source>
</evidence>
<keyword evidence="1" id="KW-0472">Membrane</keyword>
<keyword evidence="1" id="KW-1133">Transmembrane helix</keyword>
<keyword evidence="1" id="KW-0812">Transmembrane</keyword>
<dbReference type="AlphaFoldDB" id="M6RE65"/>
<dbReference type="InterPro" id="IPR023298">
    <property type="entry name" value="ATPase_P-typ_TM_dom_sf"/>
</dbReference>
<sequence>SQFKSPIVLLLLFAAGLSVIVQDSVDATIILGIVFLSGLLGFWSRKRKL</sequence>
<comment type="caution">
    <text evidence="2">The sequence shown here is derived from an EMBL/GenBank/DDBJ whole genome shotgun (WGS) entry which is preliminary data.</text>
</comment>
<evidence type="ECO:0000313" key="3">
    <source>
        <dbReference type="Proteomes" id="UP000012092"/>
    </source>
</evidence>
<organism evidence="2 3">
    <name type="scientific">Leptospira interrogans serovar Icterohaemorrhagiae str. Verdun HP</name>
    <dbReference type="NCBI Taxonomy" id="1049910"/>
    <lineage>
        <taxon>Bacteria</taxon>
        <taxon>Pseudomonadati</taxon>
        <taxon>Spirochaetota</taxon>
        <taxon>Spirochaetia</taxon>
        <taxon>Leptospirales</taxon>
        <taxon>Leptospiraceae</taxon>
        <taxon>Leptospira</taxon>
    </lineage>
</organism>
<gene>
    <name evidence="2" type="ORF">LEP1GSC116_0702</name>
</gene>